<dbReference type="RefSeq" id="WP_147202593.1">
    <property type="nucleotide sequence ID" value="NZ_BJYT01000002.1"/>
</dbReference>
<keyword evidence="2" id="KW-0732">Signal</keyword>
<feature type="compositionally biased region" description="Gly residues" evidence="1">
    <location>
        <begin position="245"/>
        <end position="255"/>
    </location>
</feature>
<evidence type="ECO:0000313" key="3">
    <source>
        <dbReference type="EMBL" id="GEO08537.1"/>
    </source>
</evidence>
<evidence type="ECO:0000313" key="4">
    <source>
        <dbReference type="Proteomes" id="UP000321513"/>
    </source>
</evidence>
<dbReference type="PROSITE" id="PS51257">
    <property type="entry name" value="PROKAR_LIPOPROTEIN"/>
    <property type="match status" value="1"/>
</dbReference>
<feature type="compositionally biased region" description="Low complexity" evidence="1">
    <location>
        <begin position="170"/>
        <end position="188"/>
    </location>
</feature>
<sequence>MRYKILLYGLMAAVITSCSSAYKASQTPDDVYYSPAREGVQKKTVNRDRYEDYVASEDDQYLRMKIRNRDRWAGIDDYTYWNDSRYVPSYNYNYDYYRNNVYNSYVWNNWYSPYSTFYHPYINGSFGYYNRYNNIGLYYPQYGYNSYGSSYISKNPARVISPSVSRPNLNGYRNGLYNNSNSNTNRSNQGVGNTLKRVFSANENARSYSNENNTNTYSAPQRTYTPSSSSSSSSSSSGSSSSGSSSGGGVSRPPR</sequence>
<gene>
    <name evidence="3" type="ORF">SAE01_10330</name>
</gene>
<reference evidence="3 4" key="1">
    <citation type="submission" date="2019-07" db="EMBL/GenBank/DDBJ databases">
        <title>Whole genome shotgun sequence of Segetibacter aerophilus NBRC 106135.</title>
        <authorList>
            <person name="Hosoyama A."/>
            <person name="Uohara A."/>
            <person name="Ohji S."/>
            <person name="Ichikawa N."/>
        </authorList>
    </citation>
    <scope>NUCLEOTIDE SEQUENCE [LARGE SCALE GENOMIC DNA]</scope>
    <source>
        <strain evidence="3 4">NBRC 106135</strain>
    </source>
</reference>
<dbReference type="OrthoDB" id="681112at2"/>
<feature type="region of interest" description="Disordered" evidence="1">
    <location>
        <begin position="170"/>
        <end position="192"/>
    </location>
</feature>
<feature type="chain" id="PRO_5022076912" description="Lipoprotein" evidence="2">
    <location>
        <begin position="24"/>
        <end position="255"/>
    </location>
</feature>
<feature type="compositionally biased region" description="Low complexity" evidence="1">
    <location>
        <begin position="207"/>
        <end position="218"/>
    </location>
</feature>
<organism evidence="3 4">
    <name type="scientific">Segetibacter aerophilus</name>
    <dbReference type="NCBI Taxonomy" id="670293"/>
    <lineage>
        <taxon>Bacteria</taxon>
        <taxon>Pseudomonadati</taxon>
        <taxon>Bacteroidota</taxon>
        <taxon>Chitinophagia</taxon>
        <taxon>Chitinophagales</taxon>
        <taxon>Chitinophagaceae</taxon>
        <taxon>Segetibacter</taxon>
    </lineage>
</organism>
<evidence type="ECO:0000256" key="1">
    <source>
        <dbReference type="SAM" id="MobiDB-lite"/>
    </source>
</evidence>
<comment type="caution">
    <text evidence="3">The sequence shown here is derived from an EMBL/GenBank/DDBJ whole genome shotgun (WGS) entry which is preliminary data.</text>
</comment>
<name>A0A512B9P2_9BACT</name>
<feature type="compositionally biased region" description="Low complexity" evidence="1">
    <location>
        <begin position="227"/>
        <end position="244"/>
    </location>
</feature>
<accession>A0A512B9P2</accession>
<dbReference type="Proteomes" id="UP000321513">
    <property type="component" value="Unassembled WGS sequence"/>
</dbReference>
<protein>
    <recommendedName>
        <fullName evidence="5">Lipoprotein</fullName>
    </recommendedName>
</protein>
<dbReference type="EMBL" id="BJYT01000002">
    <property type="protein sequence ID" value="GEO08537.1"/>
    <property type="molecule type" value="Genomic_DNA"/>
</dbReference>
<proteinExistence type="predicted"/>
<keyword evidence="4" id="KW-1185">Reference proteome</keyword>
<feature type="region of interest" description="Disordered" evidence="1">
    <location>
        <begin position="205"/>
        <end position="255"/>
    </location>
</feature>
<evidence type="ECO:0000256" key="2">
    <source>
        <dbReference type="SAM" id="SignalP"/>
    </source>
</evidence>
<feature type="signal peptide" evidence="2">
    <location>
        <begin position="1"/>
        <end position="23"/>
    </location>
</feature>
<evidence type="ECO:0008006" key="5">
    <source>
        <dbReference type="Google" id="ProtNLM"/>
    </source>
</evidence>
<dbReference type="AlphaFoldDB" id="A0A512B9P2"/>